<feature type="transmembrane region" description="Helical" evidence="4">
    <location>
        <begin position="12"/>
        <end position="34"/>
    </location>
</feature>
<evidence type="ECO:0000256" key="4">
    <source>
        <dbReference type="SAM" id="Phobius"/>
    </source>
</evidence>
<dbReference type="InterPro" id="IPR019734">
    <property type="entry name" value="TPR_rpt"/>
</dbReference>
<sequence>MPYLYNVEKKISIHIVVITLITAVTVIAAAYLFTSNYIEKKRLKSIYNYMESEDYNNASFLFNDLYSKRPLNKNILITGIDLYYDILIRSDKKEIITSASENIIRYANQLLLSFKFIKNKNIIHQRLAYSYQRLGHAYYIDSYNSYIEAINEGDNRTSTAIELSKICYEIGLFKDAVKYLEDAIDRELEENSDKFMNMELYYELANAYEGDKDYTKAIQILSSMDGKFNNNTMLESKTYFKLGNLYYRQGLYKESEFFYKKALEIDEKNPDLYYSIGKLYLETKKRNEAVKMFREALKIDNSYKPARDTLRRL</sequence>
<evidence type="ECO:0000256" key="1">
    <source>
        <dbReference type="ARBA" id="ARBA00022737"/>
    </source>
</evidence>
<evidence type="ECO:0000256" key="3">
    <source>
        <dbReference type="PROSITE-ProRule" id="PRU00339"/>
    </source>
</evidence>
<dbReference type="Proteomes" id="UP000264880">
    <property type="component" value="Chromosome"/>
</dbReference>
<dbReference type="AlphaFoldDB" id="A0AAC9TRK2"/>
<keyword evidence="4" id="KW-1133">Transmembrane helix</keyword>
<evidence type="ECO:0000313" key="6">
    <source>
        <dbReference type="Proteomes" id="UP000264880"/>
    </source>
</evidence>
<keyword evidence="4" id="KW-0472">Membrane</keyword>
<dbReference type="InterPro" id="IPR051012">
    <property type="entry name" value="CellSynth/LPSAsmb/PSIAsmb"/>
</dbReference>
<dbReference type="PROSITE" id="PS50293">
    <property type="entry name" value="TPR_REGION"/>
    <property type="match status" value="2"/>
</dbReference>
<dbReference type="Pfam" id="PF13432">
    <property type="entry name" value="TPR_16"/>
    <property type="match status" value="1"/>
</dbReference>
<dbReference type="KEGG" id="bhp:BHAMNSH16_09950"/>
<evidence type="ECO:0008006" key="7">
    <source>
        <dbReference type="Google" id="ProtNLM"/>
    </source>
</evidence>
<dbReference type="InterPro" id="IPR011990">
    <property type="entry name" value="TPR-like_helical_dom_sf"/>
</dbReference>
<keyword evidence="2 3" id="KW-0802">TPR repeat</keyword>
<proteinExistence type="predicted"/>
<dbReference type="Gene3D" id="1.25.40.10">
    <property type="entry name" value="Tetratricopeptide repeat domain"/>
    <property type="match status" value="2"/>
</dbReference>
<dbReference type="EMBL" id="CP019914">
    <property type="protein sequence ID" value="ASJ21935.1"/>
    <property type="molecule type" value="Genomic_DNA"/>
</dbReference>
<organism evidence="5 6">
    <name type="scientific">Brachyspira hampsonii</name>
    <dbReference type="NCBI Taxonomy" id="1287055"/>
    <lineage>
        <taxon>Bacteria</taxon>
        <taxon>Pseudomonadati</taxon>
        <taxon>Spirochaetota</taxon>
        <taxon>Spirochaetia</taxon>
        <taxon>Brachyspirales</taxon>
        <taxon>Brachyspiraceae</taxon>
        <taxon>Brachyspira</taxon>
    </lineage>
</organism>
<reference evidence="5 6" key="1">
    <citation type="submission" date="2017-02" db="EMBL/GenBank/DDBJ databases">
        <title>Complete genome sequence of Brachyspira hampsonii genomovar I strain NSH-16 (ATCC BAA-2463).</title>
        <authorList>
            <person name="Mirajkar N.S."/>
            <person name="Gebhart C.J."/>
        </authorList>
    </citation>
    <scope>NUCLEOTIDE SEQUENCE [LARGE SCALE GENOMIC DNA]</scope>
    <source>
        <strain evidence="5 6">NSH-16</strain>
    </source>
</reference>
<dbReference type="PROSITE" id="PS50005">
    <property type="entry name" value="TPR"/>
    <property type="match status" value="2"/>
</dbReference>
<feature type="repeat" description="TPR" evidence="3">
    <location>
        <begin position="270"/>
        <end position="303"/>
    </location>
</feature>
<evidence type="ECO:0000256" key="2">
    <source>
        <dbReference type="ARBA" id="ARBA00022803"/>
    </source>
</evidence>
<dbReference type="Pfam" id="PF13424">
    <property type="entry name" value="TPR_12"/>
    <property type="match status" value="1"/>
</dbReference>
<dbReference type="SMART" id="SM00028">
    <property type="entry name" value="TPR"/>
    <property type="match status" value="3"/>
</dbReference>
<dbReference type="RefSeq" id="WP_008726739.1">
    <property type="nucleotide sequence ID" value="NZ_CP019914.1"/>
</dbReference>
<feature type="repeat" description="TPR" evidence="3">
    <location>
        <begin position="236"/>
        <end position="269"/>
    </location>
</feature>
<dbReference type="PANTHER" id="PTHR45586">
    <property type="entry name" value="TPR REPEAT-CONTAINING PROTEIN PA4667"/>
    <property type="match status" value="1"/>
</dbReference>
<keyword evidence="1" id="KW-0677">Repeat</keyword>
<keyword evidence="6" id="KW-1185">Reference proteome</keyword>
<dbReference type="SUPFAM" id="SSF48452">
    <property type="entry name" value="TPR-like"/>
    <property type="match status" value="2"/>
</dbReference>
<keyword evidence="4" id="KW-0812">Transmembrane</keyword>
<gene>
    <name evidence="5" type="ORF">BHAMNSH16_09950</name>
</gene>
<accession>A0AAC9TRK2</accession>
<protein>
    <recommendedName>
        <fullName evidence="7">TPR domain-containing protein</fullName>
    </recommendedName>
</protein>
<dbReference type="PANTHER" id="PTHR45586:SF1">
    <property type="entry name" value="LIPOPOLYSACCHARIDE ASSEMBLY PROTEIN B"/>
    <property type="match status" value="1"/>
</dbReference>
<evidence type="ECO:0000313" key="5">
    <source>
        <dbReference type="EMBL" id="ASJ21935.1"/>
    </source>
</evidence>
<name>A0AAC9TRK2_9SPIR</name>